<sequence length="75" mass="8596">MRIQKMSPVARILLFILLVGIIVIGYQAYQWIARPGRRAQQVFSWLRNPGSHPEWMISRGEKCGKAPFIMPTDGL</sequence>
<name>X1KH41_9ZZZZ</name>
<feature type="non-terminal residue" evidence="2">
    <location>
        <position position="75"/>
    </location>
</feature>
<accession>X1KH41</accession>
<organism evidence="2">
    <name type="scientific">marine sediment metagenome</name>
    <dbReference type="NCBI Taxonomy" id="412755"/>
    <lineage>
        <taxon>unclassified sequences</taxon>
        <taxon>metagenomes</taxon>
        <taxon>ecological metagenomes</taxon>
    </lineage>
</organism>
<keyword evidence="1" id="KW-0812">Transmembrane</keyword>
<dbReference type="EMBL" id="BARU01036826">
    <property type="protein sequence ID" value="GAH81388.1"/>
    <property type="molecule type" value="Genomic_DNA"/>
</dbReference>
<evidence type="ECO:0000256" key="1">
    <source>
        <dbReference type="SAM" id="Phobius"/>
    </source>
</evidence>
<keyword evidence="1" id="KW-0472">Membrane</keyword>
<proteinExistence type="predicted"/>
<dbReference type="AlphaFoldDB" id="X1KH41"/>
<keyword evidence="1" id="KW-1133">Transmembrane helix</keyword>
<evidence type="ECO:0000313" key="2">
    <source>
        <dbReference type="EMBL" id="GAH81388.1"/>
    </source>
</evidence>
<protein>
    <submittedName>
        <fullName evidence="2">Uncharacterized protein</fullName>
    </submittedName>
</protein>
<gene>
    <name evidence="2" type="ORF">S03H2_57452</name>
</gene>
<reference evidence="2" key="1">
    <citation type="journal article" date="2014" name="Front. Microbiol.">
        <title>High frequency of phylogenetically diverse reductive dehalogenase-homologous genes in deep subseafloor sedimentary metagenomes.</title>
        <authorList>
            <person name="Kawai M."/>
            <person name="Futagami T."/>
            <person name="Toyoda A."/>
            <person name="Takaki Y."/>
            <person name="Nishi S."/>
            <person name="Hori S."/>
            <person name="Arai W."/>
            <person name="Tsubouchi T."/>
            <person name="Morono Y."/>
            <person name="Uchiyama I."/>
            <person name="Ito T."/>
            <person name="Fujiyama A."/>
            <person name="Inagaki F."/>
            <person name="Takami H."/>
        </authorList>
    </citation>
    <scope>NUCLEOTIDE SEQUENCE</scope>
    <source>
        <strain evidence="2">Expedition CK06-06</strain>
    </source>
</reference>
<comment type="caution">
    <text evidence="2">The sequence shown here is derived from an EMBL/GenBank/DDBJ whole genome shotgun (WGS) entry which is preliminary data.</text>
</comment>
<feature type="transmembrane region" description="Helical" evidence="1">
    <location>
        <begin position="12"/>
        <end position="32"/>
    </location>
</feature>